<organism evidence="2 3">
    <name type="scientific">Podospora australis</name>
    <dbReference type="NCBI Taxonomy" id="1536484"/>
    <lineage>
        <taxon>Eukaryota</taxon>
        <taxon>Fungi</taxon>
        <taxon>Dikarya</taxon>
        <taxon>Ascomycota</taxon>
        <taxon>Pezizomycotina</taxon>
        <taxon>Sordariomycetes</taxon>
        <taxon>Sordariomycetidae</taxon>
        <taxon>Sordariales</taxon>
        <taxon>Podosporaceae</taxon>
        <taxon>Podospora</taxon>
    </lineage>
</organism>
<evidence type="ECO:0000256" key="1">
    <source>
        <dbReference type="SAM" id="MobiDB-lite"/>
    </source>
</evidence>
<dbReference type="Proteomes" id="UP001302126">
    <property type="component" value="Unassembled WGS sequence"/>
</dbReference>
<reference evidence="2" key="2">
    <citation type="submission" date="2023-05" db="EMBL/GenBank/DDBJ databases">
        <authorList>
            <consortium name="Lawrence Berkeley National Laboratory"/>
            <person name="Steindorff A."/>
            <person name="Hensen N."/>
            <person name="Bonometti L."/>
            <person name="Westerberg I."/>
            <person name="Brannstrom I.O."/>
            <person name="Guillou S."/>
            <person name="Cros-Aarteil S."/>
            <person name="Calhoun S."/>
            <person name="Haridas S."/>
            <person name="Kuo A."/>
            <person name="Mondo S."/>
            <person name="Pangilinan J."/>
            <person name="Riley R."/>
            <person name="Labutti K."/>
            <person name="Andreopoulos B."/>
            <person name="Lipzen A."/>
            <person name="Chen C."/>
            <person name="Yanf M."/>
            <person name="Daum C."/>
            <person name="Ng V."/>
            <person name="Clum A."/>
            <person name="Ohm R."/>
            <person name="Martin F."/>
            <person name="Silar P."/>
            <person name="Natvig D."/>
            <person name="Lalanne C."/>
            <person name="Gautier V."/>
            <person name="Ament-Velasquez S.L."/>
            <person name="Kruys A."/>
            <person name="Hutchinson M.I."/>
            <person name="Powell A.J."/>
            <person name="Barry K."/>
            <person name="Miller A.N."/>
            <person name="Grigoriev I.V."/>
            <person name="Debuchy R."/>
            <person name="Gladieux P."/>
            <person name="Thoren M.H."/>
            <person name="Johannesson H."/>
        </authorList>
    </citation>
    <scope>NUCLEOTIDE SEQUENCE</scope>
    <source>
        <strain evidence="2">PSN309</strain>
    </source>
</reference>
<proteinExistence type="predicted"/>
<protein>
    <submittedName>
        <fullName evidence="2">Uncharacterized protein</fullName>
    </submittedName>
</protein>
<dbReference type="AlphaFoldDB" id="A0AAN7AK77"/>
<reference evidence="2" key="1">
    <citation type="journal article" date="2023" name="Mol. Phylogenet. Evol.">
        <title>Genome-scale phylogeny and comparative genomics of the fungal order Sordariales.</title>
        <authorList>
            <person name="Hensen N."/>
            <person name="Bonometti L."/>
            <person name="Westerberg I."/>
            <person name="Brannstrom I.O."/>
            <person name="Guillou S."/>
            <person name="Cros-Aarteil S."/>
            <person name="Calhoun S."/>
            <person name="Haridas S."/>
            <person name="Kuo A."/>
            <person name="Mondo S."/>
            <person name="Pangilinan J."/>
            <person name="Riley R."/>
            <person name="LaButti K."/>
            <person name="Andreopoulos B."/>
            <person name="Lipzen A."/>
            <person name="Chen C."/>
            <person name="Yan M."/>
            <person name="Daum C."/>
            <person name="Ng V."/>
            <person name="Clum A."/>
            <person name="Steindorff A."/>
            <person name="Ohm R.A."/>
            <person name="Martin F."/>
            <person name="Silar P."/>
            <person name="Natvig D.O."/>
            <person name="Lalanne C."/>
            <person name="Gautier V."/>
            <person name="Ament-Velasquez S.L."/>
            <person name="Kruys A."/>
            <person name="Hutchinson M.I."/>
            <person name="Powell A.J."/>
            <person name="Barry K."/>
            <person name="Miller A.N."/>
            <person name="Grigoriev I.V."/>
            <person name="Debuchy R."/>
            <person name="Gladieux P."/>
            <person name="Hiltunen Thoren M."/>
            <person name="Johannesson H."/>
        </authorList>
    </citation>
    <scope>NUCLEOTIDE SEQUENCE</scope>
    <source>
        <strain evidence="2">PSN309</strain>
    </source>
</reference>
<accession>A0AAN7AK77</accession>
<evidence type="ECO:0000313" key="3">
    <source>
        <dbReference type="Proteomes" id="UP001302126"/>
    </source>
</evidence>
<sequence length="203" mass="23096">MEVPVRHYASMHPRKPGLKSANMTSGCADRITNVLGLVRIATRAERKGNSQNGEQAEGTYYFSRERHLKLCHLVVMIRTFMTNGLPSLSVRLEVRSFQRGASLPVASQVSKRQESTKKDLLCPGCWRRYFIPHRSSDETRIPLSVGDVEFGLNARRKSPHFRGSHRIGESELGLNHWFPLVVEVKGAFALFWLSGFRLVCWRS</sequence>
<dbReference type="EMBL" id="MU864372">
    <property type="protein sequence ID" value="KAK4189729.1"/>
    <property type="molecule type" value="Genomic_DNA"/>
</dbReference>
<name>A0AAN7AK77_9PEZI</name>
<gene>
    <name evidence="2" type="ORF">QBC35DRAFT_127433</name>
</gene>
<feature type="region of interest" description="Disordered" evidence="1">
    <location>
        <begin position="1"/>
        <end position="24"/>
    </location>
</feature>
<keyword evidence="3" id="KW-1185">Reference proteome</keyword>
<evidence type="ECO:0000313" key="2">
    <source>
        <dbReference type="EMBL" id="KAK4189729.1"/>
    </source>
</evidence>
<comment type="caution">
    <text evidence="2">The sequence shown here is derived from an EMBL/GenBank/DDBJ whole genome shotgun (WGS) entry which is preliminary data.</text>
</comment>